<sequence length="45" mass="5049">MFPMTIKTQDVRLKTHLSCQSPVFHHSFSTGFVLTVSSPSKIITI</sequence>
<name>A0A0E9SCI9_ANGAN</name>
<reference evidence="1" key="2">
    <citation type="journal article" date="2015" name="Fish Shellfish Immunol.">
        <title>Early steps in the European eel (Anguilla anguilla)-Vibrio vulnificus interaction in the gills: Role of the RtxA13 toxin.</title>
        <authorList>
            <person name="Callol A."/>
            <person name="Pajuelo D."/>
            <person name="Ebbesson L."/>
            <person name="Teles M."/>
            <person name="MacKenzie S."/>
            <person name="Amaro C."/>
        </authorList>
    </citation>
    <scope>NUCLEOTIDE SEQUENCE</scope>
</reference>
<dbReference type="EMBL" id="GBXM01069620">
    <property type="protein sequence ID" value="JAH38957.1"/>
    <property type="molecule type" value="Transcribed_RNA"/>
</dbReference>
<accession>A0A0E9SCI9</accession>
<dbReference type="AlphaFoldDB" id="A0A0E9SCI9"/>
<reference evidence="1" key="1">
    <citation type="submission" date="2014-11" db="EMBL/GenBank/DDBJ databases">
        <authorList>
            <person name="Amaro Gonzalez C."/>
        </authorList>
    </citation>
    <scope>NUCLEOTIDE SEQUENCE</scope>
</reference>
<proteinExistence type="predicted"/>
<evidence type="ECO:0000313" key="1">
    <source>
        <dbReference type="EMBL" id="JAH38957.1"/>
    </source>
</evidence>
<organism evidence="1">
    <name type="scientific">Anguilla anguilla</name>
    <name type="common">European freshwater eel</name>
    <name type="synonym">Muraena anguilla</name>
    <dbReference type="NCBI Taxonomy" id="7936"/>
    <lineage>
        <taxon>Eukaryota</taxon>
        <taxon>Metazoa</taxon>
        <taxon>Chordata</taxon>
        <taxon>Craniata</taxon>
        <taxon>Vertebrata</taxon>
        <taxon>Euteleostomi</taxon>
        <taxon>Actinopterygii</taxon>
        <taxon>Neopterygii</taxon>
        <taxon>Teleostei</taxon>
        <taxon>Anguilliformes</taxon>
        <taxon>Anguillidae</taxon>
        <taxon>Anguilla</taxon>
    </lineage>
</organism>
<protein>
    <submittedName>
        <fullName evidence="1">Uncharacterized protein</fullName>
    </submittedName>
</protein>